<organism evidence="2 3">
    <name type="scientific">Turnera subulata</name>
    <dbReference type="NCBI Taxonomy" id="218843"/>
    <lineage>
        <taxon>Eukaryota</taxon>
        <taxon>Viridiplantae</taxon>
        <taxon>Streptophyta</taxon>
        <taxon>Embryophyta</taxon>
        <taxon>Tracheophyta</taxon>
        <taxon>Spermatophyta</taxon>
        <taxon>Magnoliopsida</taxon>
        <taxon>eudicotyledons</taxon>
        <taxon>Gunneridae</taxon>
        <taxon>Pentapetalae</taxon>
        <taxon>rosids</taxon>
        <taxon>fabids</taxon>
        <taxon>Malpighiales</taxon>
        <taxon>Passifloraceae</taxon>
        <taxon>Turnera</taxon>
    </lineage>
</organism>
<dbReference type="NCBIfam" id="TIGR01571">
    <property type="entry name" value="A_thal_Cys_rich"/>
    <property type="match status" value="1"/>
</dbReference>
<dbReference type="InterPro" id="IPR006461">
    <property type="entry name" value="PLAC_motif_containing"/>
</dbReference>
<evidence type="ECO:0000256" key="1">
    <source>
        <dbReference type="SAM" id="MobiDB-lite"/>
    </source>
</evidence>
<keyword evidence="3" id="KW-1185">Reference proteome</keyword>
<reference evidence="2" key="1">
    <citation type="submission" date="2022-02" db="EMBL/GenBank/DDBJ databases">
        <authorList>
            <person name="Henning P.M."/>
            <person name="McCubbin A.G."/>
            <person name="Shore J.S."/>
        </authorList>
    </citation>
    <scope>NUCLEOTIDE SEQUENCE</scope>
    <source>
        <strain evidence="2">F60SS</strain>
        <tissue evidence="2">Leaves</tissue>
    </source>
</reference>
<dbReference type="EMBL" id="JAKUCV010005619">
    <property type="protein sequence ID" value="KAJ4830544.1"/>
    <property type="molecule type" value="Genomic_DNA"/>
</dbReference>
<feature type="compositionally biased region" description="Pro residues" evidence="1">
    <location>
        <begin position="159"/>
        <end position="179"/>
    </location>
</feature>
<comment type="caution">
    <text evidence="2">The sequence shown here is derived from an EMBL/GenBank/DDBJ whole genome shotgun (WGS) entry which is preliminary data.</text>
</comment>
<proteinExistence type="predicted"/>
<feature type="region of interest" description="Disordered" evidence="1">
    <location>
        <begin position="1"/>
        <end position="192"/>
    </location>
</feature>
<name>A0A9Q0FGY2_9ROSI</name>
<protein>
    <submittedName>
        <fullName evidence="2">Uncharacterized protein</fullName>
    </submittedName>
</protein>
<dbReference type="Proteomes" id="UP001141552">
    <property type="component" value="Unassembled WGS sequence"/>
</dbReference>
<reference evidence="2" key="2">
    <citation type="journal article" date="2023" name="Plants (Basel)">
        <title>Annotation of the Turnera subulata (Passifloraceae) Draft Genome Reveals the S-Locus Evolved after the Divergence of Turneroideae from Passifloroideae in a Stepwise Manner.</title>
        <authorList>
            <person name="Henning P.M."/>
            <person name="Roalson E.H."/>
            <person name="Mir W."/>
            <person name="McCubbin A.G."/>
            <person name="Shore J.S."/>
        </authorList>
    </citation>
    <scope>NUCLEOTIDE SEQUENCE</scope>
    <source>
        <strain evidence="2">F60SS</strain>
    </source>
</reference>
<dbReference type="AlphaFoldDB" id="A0A9Q0FGY2"/>
<dbReference type="Pfam" id="PF04749">
    <property type="entry name" value="PLAC8"/>
    <property type="match status" value="1"/>
</dbReference>
<sequence>MVRPEADASSYQTDQPHEFNVQQTQDDFSHEQAINETSHYATTPVDQYQNQFTETPTNDPQQQQQYQQPPPPPQQQAAPQQYPPPPQANQAYSSQPPTRAAPYPPQAPQISPVYPNGPNQPAAYPPQGPQAIPAQPVQFPPRSPQTNPMYSGGPNQPAAYPPPQGPQAFPPQQATPPHYPQGGPAAYQAPPPQAVPVYNMPPQSPLKPTHGIPVNQMQSYNENWSTGLFDCMEDPSNALITACFPCVTFGQIAEIIDNGGTPCATSGLLYGTIGFCIGMPCLISCGYRTKLRAKYGLMESPAPDWLTHCIFEWCALCQEYRELQNRGLDPAIGWQGNVAKQSMQQAQIGMMPPMNQRMMP</sequence>
<feature type="compositionally biased region" description="Low complexity" evidence="1">
    <location>
        <begin position="88"/>
        <end position="97"/>
    </location>
</feature>
<dbReference type="PANTHER" id="PTHR15907">
    <property type="entry name" value="DUF614 FAMILY PROTEIN-RELATED"/>
    <property type="match status" value="1"/>
</dbReference>
<evidence type="ECO:0000313" key="2">
    <source>
        <dbReference type="EMBL" id="KAJ4830544.1"/>
    </source>
</evidence>
<gene>
    <name evidence="2" type="ORF">Tsubulata_032107</name>
</gene>
<evidence type="ECO:0000313" key="3">
    <source>
        <dbReference type="Proteomes" id="UP001141552"/>
    </source>
</evidence>
<dbReference type="OrthoDB" id="1045822at2759"/>
<feature type="compositionally biased region" description="Polar residues" evidence="1">
    <location>
        <begin position="9"/>
        <end position="59"/>
    </location>
</feature>
<accession>A0A9Q0FGY2</accession>